<protein>
    <submittedName>
        <fullName evidence="1">Putative ABC transporter ATP-binding protein YfiB</fullName>
    </submittedName>
</protein>
<accession>A0A8E0MEF6</accession>
<keyword evidence="1" id="KW-0067">ATP-binding</keyword>
<dbReference type="InterPro" id="IPR039421">
    <property type="entry name" value="Type_1_exporter"/>
</dbReference>
<organism evidence="1 2">
    <name type="scientific">Lacticaseibacillus paracasei subsp. paracasei Lpp71</name>
    <dbReference type="NCBI Taxonomy" id="1256207"/>
    <lineage>
        <taxon>Bacteria</taxon>
        <taxon>Bacillati</taxon>
        <taxon>Bacillota</taxon>
        <taxon>Bacilli</taxon>
        <taxon>Lactobacillales</taxon>
        <taxon>Lactobacillaceae</taxon>
        <taxon>Lacticaseibacillus</taxon>
    </lineage>
</organism>
<dbReference type="Gene3D" id="3.40.50.300">
    <property type="entry name" value="P-loop containing nucleotide triphosphate hydrolases"/>
    <property type="match status" value="1"/>
</dbReference>
<dbReference type="GO" id="GO:0005524">
    <property type="term" value="F:ATP binding"/>
    <property type="evidence" value="ECO:0007669"/>
    <property type="project" value="UniProtKB-KW"/>
</dbReference>
<dbReference type="GO" id="GO:0015421">
    <property type="term" value="F:ABC-type oligopeptide transporter activity"/>
    <property type="evidence" value="ECO:0007669"/>
    <property type="project" value="TreeGrafter"/>
</dbReference>
<feature type="non-terminal residue" evidence="1">
    <location>
        <position position="1"/>
    </location>
</feature>
<evidence type="ECO:0000313" key="1">
    <source>
        <dbReference type="EMBL" id="EPC72880.1"/>
    </source>
</evidence>
<comment type="caution">
    <text evidence="1">The sequence shown here is derived from an EMBL/GenBank/DDBJ whole genome shotgun (WGS) entry which is preliminary data.</text>
</comment>
<dbReference type="EMBL" id="ANKD01000484">
    <property type="protein sequence ID" value="EPC72880.1"/>
    <property type="molecule type" value="Genomic_DNA"/>
</dbReference>
<sequence length="102" mass="11234">KQRLSITRGVIGQPKILILDDATSALDAHSEKLVQEALAHELGDTTTIIIAEKISSIIKADRILVLDEGRLVGSGTHHDLVNITMFTARSMPPKRHWKRGCD</sequence>
<gene>
    <name evidence="1" type="ORF">Lpp71_09863</name>
</gene>
<name>A0A8E0MEF6_LACPA</name>
<reference evidence="1 2" key="1">
    <citation type="journal article" date="2013" name="PLoS ONE">
        <title>Lactobacillus paracasei comparative genomics: towards species pan-genome definition and exploitation of diversity.</title>
        <authorList>
            <person name="Smokvina T."/>
            <person name="Wels M."/>
            <person name="Polka J."/>
            <person name="Chervaux C."/>
            <person name="Brisse S."/>
            <person name="Boekhorst J."/>
            <person name="van Hylckama Vlieg J.E."/>
            <person name="Siezen R.J."/>
        </authorList>
    </citation>
    <scope>NUCLEOTIDE SEQUENCE [LARGE SCALE GENOMIC DNA]</scope>
    <source>
        <strain evidence="1 2">Lpp71</strain>
    </source>
</reference>
<keyword evidence="1" id="KW-0547">Nucleotide-binding</keyword>
<dbReference type="AlphaFoldDB" id="A0A8E0MEF6"/>
<dbReference type="Proteomes" id="UP000014252">
    <property type="component" value="Unassembled WGS sequence"/>
</dbReference>
<dbReference type="PANTHER" id="PTHR43394">
    <property type="entry name" value="ATP-DEPENDENT PERMEASE MDL1, MITOCHONDRIAL"/>
    <property type="match status" value="1"/>
</dbReference>
<dbReference type="PANTHER" id="PTHR43394:SF1">
    <property type="entry name" value="ATP-BINDING CASSETTE SUB-FAMILY B MEMBER 10, MITOCHONDRIAL"/>
    <property type="match status" value="1"/>
</dbReference>
<evidence type="ECO:0000313" key="2">
    <source>
        <dbReference type="Proteomes" id="UP000014252"/>
    </source>
</evidence>
<proteinExistence type="predicted"/>
<dbReference type="SUPFAM" id="SSF52540">
    <property type="entry name" value="P-loop containing nucleoside triphosphate hydrolases"/>
    <property type="match status" value="1"/>
</dbReference>
<dbReference type="InterPro" id="IPR027417">
    <property type="entry name" value="P-loop_NTPase"/>
</dbReference>